<comment type="caution">
    <text evidence="14">The sequence shown here is derived from an EMBL/GenBank/DDBJ whole genome shotgun (WGS) entry which is preliminary data.</text>
</comment>
<evidence type="ECO:0000256" key="11">
    <source>
        <dbReference type="ARBA" id="ARBA00022989"/>
    </source>
</evidence>
<evidence type="ECO:0000256" key="4">
    <source>
        <dbReference type="ARBA" id="ARBA00022475"/>
    </source>
</evidence>
<evidence type="ECO:0000256" key="1">
    <source>
        <dbReference type="ARBA" id="ARBA00000085"/>
    </source>
</evidence>
<evidence type="ECO:0000256" key="3">
    <source>
        <dbReference type="ARBA" id="ARBA00012438"/>
    </source>
</evidence>
<dbReference type="EC" id="2.7.13.3" evidence="3"/>
<dbReference type="InterPro" id="IPR003661">
    <property type="entry name" value="HisK_dim/P_dom"/>
</dbReference>
<keyword evidence="5" id="KW-0597">Phosphoprotein</keyword>
<dbReference type="FunFam" id="1.10.287.130:FF:000008">
    <property type="entry name" value="Two-component sensor histidine kinase"/>
    <property type="match status" value="1"/>
</dbReference>
<dbReference type="InterPro" id="IPR036097">
    <property type="entry name" value="HisK_dim/P_sf"/>
</dbReference>
<comment type="catalytic activity">
    <reaction evidence="1">
        <text>ATP + protein L-histidine = ADP + protein N-phospho-L-histidine.</text>
        <dbReference type="EC" id="2.7.13.3"/>
    </reaction>
</comment>
<evidence type="ECO:0000256" key="12">
    <source>
        <dbReference type="ARBA" id="ARBA00023012"/>
    </source>
</evidence>
<dbReference type="PROSITE" id="PS50109">
    <property type="entry name" value="HIS_KIN"/>
    <property type="match status" value="1"/>
</dbReference>
<dbReference type="PANTHER" id="PTHR45528:SF1">
    <property type="entry name" value="SENSOR HISTIDINE KINASE CPXA"/>
    <property type="match status" value="1"/>
</dbReference>
<dbReference type="SMART" id="SM00387">
    <property type="entry name" value="HATPase_c"/>
    <property type="match status" value="1"/>
</dbReference>
<comment type="subcellular location">
    <subcellularLocation>
        <location evidence="2">Cell membrane</location>
        <topology evidence="2">Multi-pass membrane protein</topology>
    </subcellularLocation>
</comment>
<keyword evidence="7" id="KW-0812">Transmembrane</keyword>
<dbReference type="InterPro" id="IPR005467">
    <property type="entry name" value="His_kinase_dom"/>
</dbReference>
<evidence type="ECO:0000256" key="5">
    <source>
        <dbReference type="ARBA" id="ARBA00022553"/>
    </source>
</evidence>
<dbReference type="AlphaFoldDB" id="A0A6G2CF61"/>
<keyword evidence="13" id="KW-0472">Membrane</keyword>
<name>A0A6G2CF61_9FIRM</name>
<evidence type="ECO:0000256" key="8">
    <source>
        <dbReference type="ARBA" id="ARBA00022741"/>
    </source>
</evidence>
<dbReference type="CDD" id="cd00082">
    <property type="entry name" value="HisKA"/>
    <property type="match status" value="1"/>
</dbReference>
<accession>A0A6G2CF61</accession>
<evidence type="ECO:0000256" key="9">
    <source>
        <dbReference type="ARBA" id="ARBA00022777"/>
    </source>
</evidence>
<dbReference type="GO" id="GO:0000155">
    <property type="term" value="F:phosphorelay sensor kinase activity"/>
    <property type="evidence" value="ECO:0007669"/>
    <property type="project" value="InterPro"/>
</dbReference>
<organism evidence="14">
    <name type="scientific">Turicibacter sanguinis</name>
    <dbReference type="NCBI Taxonomy" id="154288"/>
    <lineage>
        <taxon>Bacteria</taxon>
        <taxon>Bacillati</taxon>
        <taxon>Bacillota</taxon>
        <taxon>Erysipelotrichia</taxon>
        <taxon>Erysipelotrichales</taxon>
        <taxon>Turicibacteraceae</taxon>
        <taxon>Turicibacter</taxon>
    </lineage>
</organism>
<keyword evidence="4" id="KW-1003">Cell membrane</keyword>
<dbReference type="Gene3D" id="1.10.287.130">
    <property type="match status" value="1"/>
</dbReference>
<evidence type="ECO:0000256" key="2">
    <source>
        <dbReference type="ARBA" id="ARBA00004651"/>
    </source>
</evidence>
<evidence type="ECO:0000256" key="13">
    <source>
        <dbReference type="ARBA" id="ARBA00023136"/>
    </source>
</evidence>
<evidence type="ECO:0000256" key="10">
    <source>
        <dbReference type="ARBA" id="ARBA00022840"/>
    </source>
</evidence>
<dbReference type="Pfam" id="PF02518">
    <property type="entry name" value="HATPase_c"/>
    <property type="match status" value="1"/>
</dbReference>
<dbReference type="GO" id="GO:0005524">
    <property type="term" value="F:ATP binding"/>
    <property type="evidence" value="ECO:0007669"/>
    <property type="project" value="UniProtKB-KW"/>
</dbReference>
<keyword evidence="11" id="KW-1133">Transmembrane helix</keyword>
<gene>
    <name evidence="14" type="ORF">GMA64_11255</name>
</gene>
<keyword evidence="9" id="KW-0418">Kinase</keyword>
<dbReference type="SUPFAM" id="SSF55874">
    <property type="entry name" value="ATPase domain of HSP90 chaperone/DNA topoisomerase II/histidine kinase"/>
    <property type="match status" value="1"/>
</dbReference>
<evidence type="ECO:0000313" key="14">
    <source>
        <dbReference type="EMBL" id="MTL95107.1"/>
    </source>
</evidence>
<evidence type="ECO:0000256" key="7">
    <source>
        <dbReference type="ARBA" id="ARBA00022692"/>
    </source>
</evidence>
<dbReference type="Pfam" id="PF00512">
    <property type="entry name" value="HisKA"/>
    <property type="match status" value="1"/>
</dbReference>
<reference evidence="14" key="1">
    <citation type="journal article" date="2019" name="Nat. Med.">
        <title>A library of human gut bacterial isolates paired with longitudinal multiomics data enables mechanistic microbiome research.</title>
        <authorList>
            <person name="Poyet M."/>
            <person name="Groussin M."/>
            <person name="Gibbons S.M."/>
            <person name="Avila-Pacheco J."/>
            <person name="Jiang X."/>
            <person name="Kearney S.M."/>
            <person name="Perrotta A.R."/>
            <person name="Berdy B."/>
            <person name="Zhao S."/>
            <person name="Lieberman T.D."/>
            <person name="Swanson P.K."/>
            <person name="Smith M."/>
            <person name="Roesemann S."/>
            <person name="Alexander J.E."/>
            <person name="Rich S.A."/>
            <person name="Livny J."/>
            <person name="Vlamakis H."/>
            <person name="Clish C."/>
            <person name="Bullock K."/>
            <person name="Deik A."/>
            <person name="Scott J."/>
            <person name="Pierce K.A."/>
            <person name="Xavier R.J."/>
            <person name="Alm E.J."/>
        </authorList>
    </citation>
    <scope>NUCLEOTIDE SEQUENCE</scope>
    <source>
        <strain evidence="14">BIOML-A179</strain>
    </source>
</reference>
<dbReference type="EMBL" id="WMQV01000031">
    <property type="protein sequence ID" value="MTL95107.1"/>
    <property type="molecule type" value="Genomic_DNA"/>
</dbReference>
<proteinExistence type="predicted"/>
<dbReference type="InterPro" id="IPR003594">
    <property type="entry name" value="HATPase_dom"/>
</dbReference>
<sequence length="649" mass="74772">MNYFESSQYASQVDDFLHWFYDIKIQLPQVSIPLDSIEVSKEEILDAKVNSNQYSNYLYNENTDEQISITSLSDEELKQLIQFSKYEKNQQLLQEYQNYNYSEKDAFYYQLTDTNGATYSNLPSDSVPTLNTIQIPYKGNNQDNFARVNNNSHNYGLTGTLYLPKASMGDSTILQSYQQYTNNKIFLVIGFTITMISLLPLYHYYKKIQSTSIQLPEQLKWIEAKYKTLPIEIKVILFIWTIILLQDYTVFGYWNIQYMFSHWLNTITKFASIFLLIYVFILQFKGLIYLLKNPSIIKKEWENGLYSTNIDDIGNLPIYRKVFTKVLMYTIFIGLWGIIIGTSIIDGFAFLLVGAISFVLALIVLLKIQRSCKTIQVINDSLDSMAQGKSTSDIHISGQGLIPDMAKNINIIREGFILSNQKQSNSERLKTELITNVSHDLRTPLTSILNYVDLAKRSDITAEERQEYLQIIDNKSKRLKVLIDDLFEASKMASGAVELYKEQVDLVALMHQSIAEYEDKFIEHQLILRSKTSAPQMYAYCDGRKMYRVFENLFGNIIKYAQSGTRVYLEMLYEGSEIVITLKNISNYELGFDIVELTERFKRGDSSRNTEGSGLGLAIVKSILDLHGATFELSQDGDLFKVTIKIKKL</sequence>
<dbReference type="SUPFAM" id="SSF47384">
    <property type="entry name" value="Homodimeric domain of signal transducing histidine kinase"/>
    <property type="match status" value="1"/>
</dbReference>
<dbReference type="GO" id="GO:0005886">
    <property type="term" value="C:plasma membrane"/>
    <property type="evidence" value="ECO:0007669"/>
    <property type="project" value="UniProtKB-SubCell"/>
</dbReference>
<dbReference type="SMART" id="SM00388">
    <property type="entry name" value="HisKA"/>
    <property type="match status" value="1"/>
</dbReference>
<dbReference type="Gene3D" id="3.30.565.10">
    <property type="entry name" value="Histidine kinase-like ATPase, C-terminal domain"/>
    <property type="match status" value="1"/>
</dbReference>
<evidence type="ECO:0000256" key="6">
    <source>
        <dbReference type="ARBA" id="ARBA00022679"/>
    </source>
</evidence>
<keyword evidence="12" id="KW-0902">Two-component regulatory system</keyword>
<dbReference type="InterPro" id="IPR050398">
    <property type="entry name" value="HssS/ArlS-like"/>
</dbReference>
<keyword evidence="8" id="KW-0547">Nucleotide-binding</keyword>
<protein>
    <recommendedName>
        <fullName evidence="3">histidine kinase</fullName>
        <ecNumber evidence="3">2.7.13.3</ecNumber>
    </recommendedName>
</protein>
<dbReference type="InterPro" id="IPR036890">
    <property type="entry name" value="HATPase_C_sf"/>
</dbReference>
<dbReference type="PANTHER" id="PTHR45528">
    <property type="entry name" value="SENSOR HISTIDINE KINASE CPXA"/>
    <property type="match status" value="1"/>
</dbReference>
<keyword evidence="10" id="KW-0067">ATP-binding</keyword>
<keyword evidence="6" id="KW-0808">Transferase</keyword>